<dbReference type="SMART" id="SM00382">
    <property type="entry name" value="AAA"/>
    <property type="match status" value="1"/>
</dbReference>
<dbReference type="SUPFAM" id="SSF52540">
    <property type="entry name" value="P-loop containing nucleoside triphosphate hydrolases"/>
    <property type="match status" value="1"/>
</dbReference>
<dbReference type="PANTHER" id="PTHR42794:SF2">
    <property type="entry name" value="ABC TRANSPORTER ATP-BINDING PROTEIN"/>
    <property type="match status" value="1"/>
</dbReference>
<keyword evidence="11" id="KW-1185">Reference proteome</keyword>
<keyword evidence="2" id="KW-0547">Nucleotide-binding</keyword>
<dbReference type="GeneID" id="4794867"/>
<evidence type="ECO:0000256" key="8">
    <source>
        <dbReference type="ARBA" id="ARBA00077139"/>
    </source>
</evidence>
<dbReference type="PANTHER" id="PTHR42794">
    <property type="entry name" value="HEMIN IMPORT ATP-BINDING PROTEIN HMUV"/>
    <property type="match status" value="1"/>
</dbReference>
<accession>A2SSF1</accession>
<evidence type="ECO:0000256" key="5">
    <source>
        <dbReference type="ARBA" id="ARBA00058960"/>
    </source>
</evidence>
<dbReference type="eggNOG" id="arCOG00198">
    <property type="taxonomic scope" value="Archaea"/>
</dbReference>
<dbReference type="HOGENOM" id="CLU_000604_1_11_2"/>
<dbReference type="EMBL" id="CP000559">
    <property type="protein sequence ID" value="ABN07257.1"/>
    <property type="molecule type" value="Genomic_DNA"/>
</dbReference>
<dbReference type="GO" id="GO:0015420">
    <property type="term" value="F:ABC-type vitamin B12 transporter activity"/>
    <property type="evidence" value="ECO:0007669"/>
    <property type="project" value="UniProtKB-EC"/>
</dbReference>
<dbReference type="InterPro" id="IPR003439">
    <property type="entry name" value="ABC_transporter-like_ATP-bd"/>
</dbReference>
<dbReference type="InterPro" id="IPR027417">
    <property type="entry name" value="P-loop_NTPase"/>
</dbReference>
<dbReference type="InterPro" id="IPR003593">
    <property type="entry name" value="AAA+_ATPase"/>
</dbReference>
<dbReference type="Gene3D" id="3.40.50.300">
    <property type="entry name" value="P-loop containing nucleotide triphosphate hydrolases"/>
    <property type="match status" value="1"/>
</dbReference>
<comment type="catalytic activity">
    <reaction evidence="4">
        <text>an R-cob(III)alamin(out) + ATP + H2O = an R-cob(III)alamin(in) + ADP + phosphate + H(+)</text>
        <dbReference type="Rhea" id="RHEA:17873"/>
        <dbReference type="ChEBI" id="CHEBI:15377"/>
        <dbReference type="ChEBI" id="CHEBI:15378"/>
        <dbReference type="ChEBI" id="CHEBI:30616"/>
        <dbReference type="ChEBI" id="CHEBI:43474"/>
        <dbReference type="ChEBI" id="CHEBI:140785"/>
        <dbReference type="ChEBI" id="CHEBI:456216"/>
        <dbReference type="EC" id="7.6.2.8"/>
    </reaction>
</comment>
<gene>
    <name evidence="10" type="ordered locus">Mlab_1088</name>
</gene>
<dbReference type="AlphaFoldDB" id="A2SSF1"/>
<protein>
    <recommendedName>
        <fullName evidence="7">Cobalamin import ATP-binding protein BtuD</fullName>
        <ecNumber evidence="6">7.6.2.8</ecNumber>
    </recommendedName>
    <alternativeName>
        <fullName evidence="8">Vitamin B12-transporting ATPase</fullName>
    </alternativeName>
</protein>
<keyword evidence="1" id="KW-0813">Transport</keyword>
<dbReference type="PROSITE" id="PS50893">
    <property type="entry name" value="ABC_TRANSPORTER_2"/>
    <property type="match status" value="1"/>
</dbReference>
<dbReference type="CDD" id="cd03214">
    <property type="entry name" value="ABC_Iron-Siderophores_B12_Hemin"/>
    <property type="match status" value="1"/>
</dbReference>
<dbReference type="GO" id="GO:0016887">
    <property type="term" value="F:ATP hydrolysis activity"/>
    <property type="evidence" value="ECO:0007669"/>
    <property type="project" value="InterPro"/>
</dbReference>
<evidence type="ECO:0000256" key="2">
    <source>
        <dbReference type="ARBA" id="ARBA00022741"/>
    </source>
</evidence>
<evidence type="ECO:0000256" key="3">
    <source>
        <dbReference type="ARBA" id="ARBA00022840"/>
    </source>
</evidence>
<dbReference type="FunFam" id="3.40.50.300:FF:000134">
    <property type="entry name" value="Iron-enterobactin ABC transporter ATP-binding protein"/>
    <property type="match status" value="1"/>
</dbReference>
<proteinExistence type="predicted"/>
<dbReference type="Pfam" id="PF00005">
    <property type="entry name" value="ABC_tran"/>
    <property type="match status" value="1"/>
</dbReference>
<dbReference type="RefSeq" id="WP_011833460.1">
    <property type="nucleotide sequence ID" value="NC_008942.1"/>
</dbReference>
<evidence type="ECO:0000256" key="7">
    <source>
        <dbReference type="ARBA" id="ARBA00073649"/>
    </source>
</evidence>
<dbReference type="EC" id="7.6.2.8" evidence="6"/>
<dbReference type="InterPro" id="IPR017871">
    <property type="entry name" value="ABC_transporter-like_CS"/>
</dbReference>
<dbReference type="PROSITE" id="PS00211">
    <property type="entry name" value="ABC_TRANSPORTER_1"/>
    <property type="match status" value="1"/>
</dbReference>
<dbReference type="GO" id="GO:0005524">
    <property type="term" value="F:ATP binding"/>
    <property type="evidence" value="ECO:0007669"/>
    <property type="project" value="UniProtKB-KW"/>
</dbReference>
<keyword evidence="3" id="KW-0067">ATP-binding</keyword>
<organism evidence="10 11">
    <name type="scientific">Methanocorpusculum labreanum (strain ATCC 43576 / DSM 4855 / Z)</name>
    <dbReference type="NCBI Taxonomy" id="410358"/>
    <lineage>
        <taxon>Archaea</taxon>
        <taxon>Methanobacteriati</taxon>
        <taxon>Methanobacteriota</taxon>
        <taxon>Stenosarchaea group</taxon>
        <taxon>Methanomicrobia</taxon>
        <taxon>Methanomicrobiales</taxon>
        <taxon>Methanocorpusculaceae</taxon>
        <taxon>Methanocorpusculum</taxon>
    </lineage>
</organism>
<evidence type="ECO:0000313" key="11">
    <source>
        <dbReference type="Proteomes" id="UP000000365"/>
    </source>
</evidence>
<name>A2SSF1_METLZ</name>
<evidence type="ECO:0000313" key="10">
    <source>
        <dbReference type="EMBL" id="ABN07257.1"/>
    </source>
</evidence>
<feature type="domain" description="ABC transporter" evidence="9">
    <location>
        <begin position="51"/>
        <end position="284"/>
    </location>
</feature>
<dbReference type="KEGG" id="mla:Mlab_1088"/>
<dbReference type="Proteomes" id="UP000000365">
    <property type="component" value="Chromosome"/>
</dbReference>
<comment type="function">
    <text evidence="5">Required for corrinoid utilization. Probably part of the ABC transporter complex BtuCDF involved in cobalamin (vitamin B12) import. Probably responsible for energy coupling to the transport system.</text>
</comment>
<evidence type="ECO:0000259" key="9">
    <source>
        <dbReference type="PROSITE" id="PS50893"/>
    </source>
</evidence>
<dbReference type="STRING" id="410358.Mlab_1088"/>
<evidence type="ECO:0000256" key="1">
    <source>
        <dbReference type="ARBA" id="ARBA00022448"/>
    </source>
</evidence>
<reference evidence="10 11" key="1">
    <citation type="journal article" date="2009" name="Stand. Genomic Sci.">
        <title>Complete genome sequence of Methanocorpusculum labreanum type strain Z.</title>
        <authorList>
            <person name="Anderson I.J."/>
            <person name="Sieprawska-Lupa M."/>
            <person name="Goltsman E."/>
            <person name="Lapidus A."/>
            <person name="Copeland A."/>
            <person name="Glavina Del Rio T."/>
            <person name="Tice H."/>
            <person name="Dalin E."/>
            <person name="Barry K."/>
            <person name="Pitluck S."/>
            <person name="Hauser L."/>
            <person name="Land M."/>
            <person name="Lucas S."/>
            <person name="Richardson P."/>
            <person name="Whitman W.B."/>
            <person name="Kyrpides N.C."/>
        </authorList>
    </citation>
    <scope>NUCLEOTIDE SEQUENCE [LARGE SCALE GENOMIC DNA]</scope>
    <source>
        <strain evidence="11">ATCC 43576 / DSM 4855 / Z</strain>
    </source>
</reference>
<evidence type="ECO:0000256" key="4">
    <source>
        <dbReference type="ARBA" id="ARBA00050590"/>
    </source>
</evidence>
<evidence type="ECO:0000256" key="6">
    <source>
        <dbReference type="ARBA" id="ARBA00066387"/>
    </source>
</evidence>
<sequence>MTDDISHEEHNHDEKMHVHPHVHSEGYVHTHEHLHGVPHDHHTDSPAPALLNVDGVNFEYKTDRVLNEICVGVARGEILAILGPNGVGKSTLLKCMNLILQPKTGTIMLGELNLTKMSGNDIAKNVGYVAQRNDSARMTVFDSVLLGRKPHIGWRVTDNDYSIVERAIDQFGLADMQLRYIDELSGGELQRVCLCRAIVQEPSVLLLDEPTSALDLCRQMEILRAIRNVVDHHDVATVMTMHDLNLALRFADRFIFMKDGKIYAMCDKSGVTAEMIEAVYGIPVDVIYHNHMPIVVPCE</sequence>